<dbReference type="Proteomes" id="UP001312865">
    <property type="component" value="Unassembled WGS sequence"/>
</dbReference>
<sequence>MKNTKKVITAATLSAIIIGGGFAAVQSDAFANSTTKNEATVEAKKLTTITKAKSITDFSKIQYEDYTFGDFYGGFSIDYNENGTTTLTSMFGDSVSVDNEIFNVYSSEQILEVLLTTENPSISNDEVQELKRKEASTVRMDPWAMLYNEIESKNIDTKGKTFGELYDASDLKKLDTPLDQQYLLYAHYYGIETEGKPLDEIKEEVQTINASLKLKEESKDLPYDPNWLVEEEKWWVEIYGTAPVNQ</sequence>
<protein>
    <submittedName>
        <fullName evidence="2">Uncharacterized protein</fullName>
    </submittedName>
</protein>
<proteinExistence type="predicted"/>
<accession>A0ABU8HCI0</accession>
<reference evidence="2 3" key="1">
    <citation type="journal article" date="2018" name="J. Microbiol.">
        <title>Bacillus spongiae sp. nov., isolated from sponge of Jeju Island.</title>
        <authorList>
            <person name="Lee G.E."/>
            <person name="Im W.T."/>
            <person name="Park J.S."/>
        </authorList>
    </citation>
    <scope>NUCLEOTIDE SEQUENCE [LARGE SCALE GENOMIC DNA]</scope>
    <source>
        <strain evidence="2 3">135PIL107-10</strain>
    </source>
</reference>
<keyword evidence="3" id="KW-1185">Reference proteome</keyword>
<feature type="signal peptide" evidence="1">
    <location>
        <begin position="1"/>
        <end position="23"/>
    </location>
</feature>
<dbReference type="RefSeq" id="WP_336586309.1">
    <property type="nucleotide sequence ID" value="NZ_JBBAXC010000005.1"/>
</dbReference>
<feature type="chain" id="PRO_5045137536" evidence="1">
    <location>
        <begin position="24"/>
        <end position="246"/>
    </location>
</feature>
<name>A0ABU8HCI0_9BACI</name>
<comment type="caution">
    <text evidence="2">The sequence shown here is derived from an EMBL/GenBank/DDBJ whole genome shotgun (WGS) entry which is preliminary data.</text>
</comment>
<evidence type="ECO:0000313" key="2">
    <source>
        <dbReference type="EMBL" id="MEI5906867.1"/>
    </source>
</evidence>
<keyword evidence="1" id="KW-0732">Signal</keyword>
<organism evidence="2 3">
    <name type="scientific">Bacillus spongiae</name>
    <dbReference type="NCBI Taxonomy" id="2683610"/>
    <lineage>
        <taxon>Bacteria</taxon>
        <taxon>Bacillati</taxon>
        <taxon>Bacillota</taxon>
        <taxon>Bacilli</taxon>
        <taxon>Bacillales</taxon>
        <taxon>Bacillaceae</taxon>
        <taxon>Bacillus</taxon>
    </lineage>
</organism>
<dbReference type="EMBL" id="JBBAXC010000005">
    <property type="protein sequence ID" value="MEI5906867.1"/>
    <property type="molecule type" value="Genomic_DNA"/>
</dbReference>
<evidence type="ECO:0000256" key="1">
    <source>
        <dbReference type="SAM" id="SignalP"/>
    </source>
</evidence>
<gene>
    <name evidence="2" type="ORF">WAK64_07320</name>
</gene>
<evidence type="ECO:0000313" key="3">
    <source>
        <dbReference type="Proteomes" id="UP001312865"/>
    </source>
</evidence>